<evidence type="ECO:0000256" key="3">
    <source>
        <dbReference type="ARBA" id="ARBA00004647"/>
    </source>
</evidence>
<sequence>MYLASALKHMHITDQAPTDLSNVKYSMKRDALETINSSSLARRDNHSIIAEDSDLVSAAEIIKDQFYLATLRNRPKSTTHTHYFSIDDELIYENFYADFGPLNLAQLHRYCCKVNKKLKSISLAKKKIIHYTSFDARKRANAAFLVGAFQIIHLKRTPEEAYRPLVAGSSPPYLPFRDASFGPCTYNLTLLDCLHAVDRAITHRFYQPDTFDPDEYEHYERVENGDFNWILPSRFLAFSGPHPKSKIENGYPLHAPEAYFPYFRKHGVSCIVRLNKKMYDSRRFQDAGFDHHDLFFVDGSTPSDAILKRFLDICENTDGAIAVHCKAGLGRTGTLIACYMMKHYRFTAAECIAWIRIARPGSIIGPQQHYLEEKQHSMWVQGDVQRAELNQNRIRGNRSAMRRVTSEIDDISIRDRNNNNDDVSVGAAGDDRTENGSTIFSIVDKQKDSGVTTRSRSGAGLSQGDRLRLAKARRHPRSATTGTLKVDDPRAHSRSPSQPVTRHTRHSVSSYSPASATSYSYDSVADASAVAAPLKTSKYAVSHNPTSSSHGVLTRSKARSTSASLNTKSYPALNSLLDGHSGNDGNGETNIPVGTSAYSLRHRSRGSDNNVAVPGKSRLGDHSAGYRSNRQDERHHYQHQSYHKGQELSLHGSSVKYLSRSQPSL</sequence>
<feature type="region of interest" description="Disordered" evidence="17">
    <location>
        <begin position="415"/>
        <end position="516"/>
    </location>
</feature>
<evidence type="ECO:0000256" key="1">
    <source>
        <dbReference type="ARBA" id="ARBA00004123"/>
    </source>
</evidence>
<dbReference type="InterPro" id="IPR050561">
    <property type="entry name" value="PTP"/>
</dbReference>
<name>A0A6F9D9K5_9ASCI</name>
<dbReference type="Pfam" id="PF14671">
    <property type="entry name" value="DSPn"/>
    <property type="match status" value="1"/>
</dbReference>
<evidence type="ECO:0000256" key="11">
    <source>
        <dbReference type="ARBA" id="ARBA00023242"/>
    </source>
</evidence>
<comment type="catalytic activity">
    <reaction evidence="16">
        <text>O-phospho-L-threonyl-[protein] + H2O = L-threonyl-[protein] + phosphate</text>
        <dbReference type="Rhea" id="RHEA:47004"/>
        <dbReference type="Rhea" id="RHEA-COMP:11060"/>
        <dbReference type="Rhea" id="RHEA-COMP:11605"/>
        <dbReference type="ChEBI" id="CHEBI:15377"/>
        <dbReference type="ChEBI" id="CHEBI:30013"/>
        <dbReference type="ChEBI" id="CHEBI:43474"/>
        <dbReference type="ChEBI" id="CHEBI:61977"/>
        <dbReference type="EC" id="3.1.3.16"/>
    </reaction>
</comment>
<dbReference type="InterPro" id="IPR016130">
    <property type="entry name" value="Tyr_Pase_AS"/>
</dbReference>
<dbReference type="InterPro" id="IPR003595">
    <property type="entry name" value="Tyr_Pase_cat"/>
</dbReference>
<feature type="compositionally biased region" description="Low complexity" evidence="17">
    <location>
        <begin position="507"/>
        <end position="516"/>
    </location>
</feature>
<evidence type="ECO:0000256" key="16">
    <source>
        <dbReference type="ARBA" id="ARBA00048336"/>
    </source>
</evidence>
<evidence type="ECO:0000256" key="6">
    <source>
        <dbReference type="ARBA" id="ARBA00022553"/>
    </source>
</evidence>
<evidence type="ECO:0000256" key="7">
    <source>
        <dbReference type="ARBA" id="ARBA00022618"/>
    </source>
</evidence>
<evidence type="ECO:0000256" key="12">
    <source>
        <dbReference type="ARBA" id="ARBA00023273"/>
    </source>
</evidence>
<dbReference type="PANTHER" id="PTHR23339">
    <property type="entry name" value="TYROSINE SPECIFIC PROTEIN PHOSPHATASE AND DUAL SPECIFICITY PROTEIN PHOSPHATASE"/>
    <property type="match status" value="1"/>
</dbReference>
<dbReference type="FunFam" id="3.90.190.10:FF:000006">
    <property type="entry name" value="Dual specificity protein phosphatase CDC14B"/>
    <property type="match status" value="1"/>
</dbReference>
<feature type="region of interest" description="Disordered" evidence="17">
    <location>
        <begin position="540"/>
        <end position="566"/>
    </location>
</feature>
<dbReference type="FunFam" id="3.90.190.10:FF:000032">
    <property type="entry name" value="dual specificity protein phosphatase CDC14A isoform X1"/>
    <property type="match status" value="1"/>
</dbReference>
<gene>
    <name evidence="20" type="primary">Cdc14a</name>
</gene>
<dbReference type="SMART" id="SM00404">
    <property type="entry name" value="PTPc_motif"/>
    <property type="match status" value="1"/>
</dbReference>
<evidence type="ECO:0000256" key="9">
    <source>
        <dbReference type="ARBA" id="ARBA00022912"/>
    </source>
</evidence>
<dbReference type="InterPro" id="IPR044506">
    <property type="entry name" value="CDC14_C"/>
</dbReference>
<keyword evidence="7" id="KW-0132">Cell division</keyword>
<dbReference type="InterPro" id="IPR029021">
    <property type="entry name" value="Prot-tyrosine_phosphatase-like"/>
</dbReference>
<dbReference type="SUPFAM" id="SSF52799">
    <property type="entry name" value="(Phosphotyrosine protein) phosphatases II"/>
    <property type="match status" value="2"/>
</dbReference>
<accession>A0A6F9D9K5</accession>
<evidence type="ECO:0000256" key="15">
    <source>
        <dbReference type="ARBA" id="ARBA00047761"/>
    </source>
</evidence>
<keyword evidence="6" id="KW-0597">Phosphoprotein</keyword>
<feature type="domain" description="Tyrosine specific protein phosphatases" evidence="19">
    <location>
        <begin position="308"/>
        <end position="370"/>
    </location>
</feature>
<dbReference type="EMBL" id="LR783751">
    <property type="protein sequence ID" value="CAB3229166.1"/>
    <property type="molecule type" value="mRNA"/>
</dbReference>
<comment type="subcellular location">
    <subcellularLocation>
        <location evidence="14">Cell projection</location>
        <location evidence="14">Kinocilium</location>
    </subcellularLocation>
    <subcellularLocation>
        <location evidence="2">Cytoplasm</location>
        <location evidence="2">Cytoskeleton</location>
        <location evidence="2">Microtubule organizing center</location>
        <location evidence="2">Centrosome</location>
    </subcellularLocation>
    <subcellularLocation>
        <location evidence="3">Cytoplasm</location>
        <location evidence="3">Cytoskeleton</location>
        <location evidence="3">Spindle pole</location>
    </subcellularLocation>
    <subcellularLocation>
        <location evidence="1">Nucleus</location>
    </subcellularLocation>
</comment>
<evidence type="ECO:0000313" key="20">
    <source>
        <dbReference type="EMBL" id="CAB3229166.1"/>
    </source>
</evidence>
<evidence type="ECO:0000256" key="14">
    <source>
        <dbReference type="ARBA" id="ARBA00037822"/>
    </source>
</evidence>
<dbReference type="GO" id="GO:0004722">
    <property type="term" value="F:protein serine/threonine phosphatase activity"/>
    <property type="evidence" value="ECO:0007669"/>
    <property type="project" value="UniProtKB-EC"/>
</dbReference>
<dbReference type="PROSITE" id="PS00383">
    <property type="entry name" value="TYR_PHOSPHATASE_1"/>
    <property type="match status" value="1"/>
</dbReference>
<proteinExistence type="evidence at transcript level"/>
<feature type="region of interest" description="Disordered" evidence="17">
    <location>
        <begin position="601"/>
        <end position="649"/>
    </location>
</feature>
<keyword evidence="11" id="KW-0539">Nucleus</keyword>
<protein>
    <submittedName>
        <fullName evidence="20">Dual specificity protein phosphatase CDC14A-like</fullName>
    </submittedName>
</protein>
<dbReference type="Pfam" id="PF22785">
    <property type="entry name" value="Tc-R-P"/>
    <property type="match status" value="1"/>
</dbReference>
<dbReference type="PROSITE" id="PS50054">
    <property type="entry name" value="TYR_PHOSPHATASE_DUAL"/>
    <property type="match status" value="1"/>
</dbReference>
<dbReference type="InterPro" id="IPR029260">
    <property type="entry name" value="DSPn"/>
</dbReference>
<comment type="catalytic activity">
    <reaction evidence="15">
        <text>O-phospho-L-seryl-[protein] + H2O = L-seryl-[protein] + phosphate</text>
        <dbReference type="Rhea" id="RHEA:20629"/>
        <dbReference type="Rhea" id="RHEA-COMP:9863"/>
        <dbReference type="Rhea" id="RHEA-COMP:11604"/>
        <dbReference type="ChEBI" id="CHEBI:15377"/>
        <dbReference type="ChEBI" id="CHEBI:29999"/>
        <dbReference type="ChEBI" id="CHEBI:43474"/>
        <dbReference type="ChEBI" id="CHEBI:83421"/>
        <dbReference type="EC" id="3.1.3.16"/>
    </reaction>
</comment>
<dbReference type="CDD" id="cd14499">
    <property type="entry name" value="CDC14_C"/>
    <property type="match status" value="1"/>
</dbReference>
<evidence type="ECO:0000259" key="18">
    <source>
        <dbReference type="PROSITE" id="PS50054"/>
    </source>
</evidence>
<evidence type="ECO:0000256" key="2">
    <source>
        <dbReference type="ARBA" id="ARBA00004300"/>
    </source>
</evidence>
<evidence type="ECO:0000256" key="13">
    <source>
        <dbReference type="ARBA" id="ARBA00023306"/>
    </source>
</evidence>
<dbReference type="InterPro" id="IPR000387">
    <property type="entry name" value="Tyr_Pase_dom"/>
</dbReference>
<comment type="similarity">
    <text evidence="4">Belongs to the protein-tyrosine phosphatase family. Non-receptor class CDC14 subfamily.</text>
</comment>
<dbReference type="GO" id="GO:0005634">
    <property type="term" value="C:nucleus"/>
    <property type="evidence" value="ECO:0007669"/>
    <property type="project" value="UniProtKB-SubCell"/>
</dbReference>
<evidence type="ECO:0000256" key="4">
    <source>
        <dbReference type="ARBA" id="ARBA00007315"/>
    </source>
</evidence>
<keyword evidence="10" id="KW-0206">Cytoskeleton</keyword>
<feature type="domain" description="Tyrosine-protein phosphatase" evidence="18">
    <location>
        <begin position="226"/>
        <end position="383"/>
    </location>
</feature>
<dbReference type="GO" id="GO:0051301">
    <property type="term" value="P:cell division"/>
    <property type="evidence" value="ECO:0007669"/>
    <property type="project" value="UniProtKB-KW"/>
</dbReference>
<evidence type="ECO:0000256" key="5">
    <source>
        <dbReference type="ARBA" id="ARBA00022490"/>
    </source>
</evidence>
<keyword evidence="9" id="KW-0904">Protein phosphatase</keyword>
<dbReference type="GO" id="GO:0000922">
    <property type="term" value="C:spindle pole"/>
    <property type="evidence" value="ECO:0007669"/>
    <property type="project" value="UniProtKB-SubCell"/>
</dbReference>
<dbReference type="GO" id="GO:0050877">
    <property type="term" value="P:nervous system process"/>
    <property type="evidence" value="ECO:0007669"/>
    <property type="project" value="UniProtKB-ARBA"/>
</dbReference>
<evidence type="ECO:0000256" key="8">
    <source>
        <dbReference type="ARBA" id="ARBA00022801"/>
    </source>
</evidence>
<dbReference type="Gene3D" id="3.90.190.10">
    <property type="entry name" value="Protein tyrosine phosphatase superfamily"/>
    <property type="match status" value="2"/>
</dbReference>
<keyword evidence="12" id="KW-0966">Cell projection</keyword>
<keyword evidence="8" id="KW-0378">Hydrolase</keyword>
<dbReference type="CDD" id="cd17657">
    <property type="entry name" value="CDC14_N"/>
    <property type="match status" value="1"/>
</dbReference>
<reference evidence="20" key="1">
    <citation type="submission" date="2020-04" db="EMBL/GenBank/DDBJ databases">
        <authorList>
            <person name="Neveu A P."/>
        </authorList>
    </citation>
    <scope>NUCLEOTIDE SEQUENCE</scope>
    <source>
        <tissue evidence="20">Whole embryo</tissue>
    </source>
</reference>
<keyword evidence="13" id="KW-0131">Cell cycle</keyword>
<dbReference type="SMART" id="SM00195">
    <property type="entry name" value="DSPc"/>
    <property type="match status" value="1"/>
</dbReference>
<evidence type="ECO:0000259" key="19">
    <source>
        <dbReference type="PROSITE" id="PS50056"/>
    </source>
</evidence>
<dbReference type="GO" id="GO:0005813">
    <property type="term" value="C:centrosome"/>
    <property type="evidence" value="ECO:0007669"/>
    <property type="project" value="UniProtKB-SubCell"/>
</dbReference>
<dbReference type="AlphaFoldDB" id="A0A6F9D9K5"/>
<dbReference type="InterPro" id="IPR020422">
    <property type="entry name" value="TYR_PHOSPHATASE_DUAL_dom"/>
</dbReference>
<organism evidence="20">
    <name type="scientific">Phallusia mammillata</name>
    <dbReference type="NCBI Taxonomy" id="59560"/>
    <lineage>
        <taxon>Eukaryota</taxon>
        <taxon>Metazoa</taxon>
        <taxon>Chordata</taxon>
        <taxon>Tunicata</taxon>
        <taxon>Ascidiacea</taxon>
        <taxon>Phlebobranchia</taxon>
        <taxon>Ascidiidae</taxon>
        <taxon>Phallusia</taxon>
    </lineage>
</organism>
<evidence type="ECO:0000256" key="10">
    <source>
        <dbReference type="ARBA" id="ARBA00023212"/>
    </source>
</evidence>
<dbReference type="GO" id="GO:0060091">
    <property type="term" value="C:kinocilium"/>
    <property type="evidence" value="ECO:0007669"/>
    <property type="project" value="UniProtKB-SubCell"/>
</dbReference>
<keyword evidence="5" id="KW-0963">Cytoplasm</keyword>
<dbReference type="PROSITE" id="PS50056">
    <property type="entry name" value="TYR_PHOSPHATASE_2"/>
    <property type="match status" value="1"/>
</dbReference>
<evidence type="ECO:0000256" key="17">
    <source>
        <dbReference type="SAM" id="MobiDB-lite"/>
    </source>
</evidence>